<evidence type="ECO:0000313" key="2">
    <source>
        <dbReference type="EMBL" id="KAK1303075.1"/>
    </source>
</evidence>
<gene>
    <name evidence="2" type="ORF">QJS10_CPB12g00434</name>
</gene>
<proteinExistence type="predicted"/>
<evidence type="ECO:0000256" key="1">
    <source>
        <dbReference type="SAM" id="MobiDB-lite"/>
    </source>
</evidence>
<name>A0AAV9DQW9_ACOCL</name>
<keyword evidence="3" id="KW-1185">Reference proteome</keyword>
<evidence type="ECO:0000313" key="3">
    <source>
        <dbReference type="Proteomes" id="UP001180020"/>
    </source>
</evidence>
<protein>
    <submittedName>
        <fullName evidence="2">Uncharacterized protein</fullName>
    </submittedName>
</protein>
<reference evidence="2" key="2">
    <citation type="submission" date="2023-06" db="EMBL/GenBank/DDBJ databases">
        <authorList>
            <person name="Ma L."/>
            <person name="Liu K.-W."/>
            <person name="Li Z."/>
            <person name="Hsiao Y.-Y."/>
            <person name="Qi Y."/>
            <person name="Fu T."/>
            <person name="Tang G."/>
            <person name="Zhang D."/>
            <person name="Sun W.-H."/>
            <person name="Liu D.-K."/>
            <person name="Li Y."/>
            <person name="Chen G.-Z."/>
            <person name="Liu X.-D."/>
            <person name="Liao X.-Y."/>
            <person name="Jiang Y.-T."/>
            <person name="Yu X."/>
            <person name="Hao Y."/>
            <person name="Huang J."/>
            <person name="Zhao X.-W."/>
            <person name="Ke S."/>
            <person name="Chen Y.-Y."/>
            <person name="Wu W.-L."/>
            <person name="Hsu J.-L."/>
            <person name="Lin Y.-F."/>
            <person name="Huang M.-D."/>
            <person name="Li C.-Y."/>
            <person name="Huang L."/>
            <person name="Wang Z.-W."/>
            <person name="Zhao X."/>
            <person name="Zhong W.-Y."/>
            <person name="Peng D.-H."/>
            <person name="Ahmad S."/>
            <person name="Lan S."/>
            <person name="Zhang J.-S."/>
            <person name="Tsai W.-C."/>
            <person name="Van De Peer Y."/>
            <person name="Liu Z.-J."/>
        </authorList>
    </citation>
    <scope>NUCLEOTIDE SEQUENCE</scope>
    <source>
        <strain evidence="2">CP</strain>
        <tissue evidence="2">Leaves</tissue>
    </source>
</reference>
<accession>A0AAV9DQW9</accession>
<dbReference type="AlphaFoldDB" id="A0AAV9DQW9"/>
<reference evidence="2" key="1">
    <citation type="journal article" date="2023" name="Nat. Commun.">
        <title>Diploid and tetraploid genomes of Acorus and the evolution of monocots.</title>
        <authorList>
            <person name="Ma L."/>
            <person name="Liu K.W."/>
            <person name="Li Z."/>
            <person name="Hsiao Y.Y."/>
            <person name="Qi Y."/>
            <person name="Fu T."/>
            <person name="Tang G.D."/>
            <person name="Zhang D."/>
            <person name="Sun W.H."/>
            <person name="Liu D.K."/>
            <person name="Li Y."/>
            <person name="Chen G.Z."/>
            <person name="Liu X.D."/>
            <person name="Liao X.Y."/>
            <person name="Jiang Y.T."/>
            <person name="Yu X."/>
            <person name="Hao Y."/>
            <person name="Huang J."/>
            <person name="Zhao X.W."/>
            <person name="Ke S."/>
            <person name="Chen Y.Y."/>
            <person name="Wu W.L."/>
            <person name="Hsu J.L."/>
            <person name="Lin Y.F."/>
            <person name="Huang M.D."/>
            <person name="Li C.Y."/>
            <person name="Huang L."/>
            <person name="Wang Z.W."/>
            <person name="Zhao X."/>
            <person name="Zhong W.Y."/>
            <person name="Peng D.H."/>
            <person name="Ahmad S."/>
            <person name="Lan S."/>
            <person name="Zhang J.S."/>
            <person name="Tsai W.C."/>
            <person name="Van de Peer Y."/>
            <person name="Liu Z.J."/>
        </authorList>
    </citation>
    <scope>NUCLEOTIDE SEQUENCE</scope>
    <source>
        <strain evidence="2">CP</strain>
    </source>
</reference>
<dbReference type="Proteomes" id="UP001180020">
    <property type="component" value="Unassembled WGS sequence"/>
</dbReference>
<comment type="caution">
    <text evidence="2">The sequence shown here is derived from an EMBL/GenBank/DDBJ whole genome shotgun (WGS) entry which is preliminary data.</text>
</comment>
<feature type="compositionally biased region" description="Polar residues" evidence="1">
    <location>
        <begin position="59"/>
        <end position="69"/>
    </location>
</feature>
<sequence length="69" mass="7767">MDPKECVRPTASNRKSRSKDAPSSYQNVVDDSEEEKVVEKVEEDSDIDEASLKDPFQGGLTNNNLFVDY</sequence>
<feature type="region of interest" description="Disordered" evidence="1">
    <location>
        <begin position="1"/>
        <end position="69"/>
    </location>
</feature>
<organism evidence="2 3">
    <name type="scientific">Acorus calamus</name>
    <name type="common">Sweet flag</name>
    <dbReference type="NCBI Taxonomy" id="4465"/>
    <lineage>
        <taxon>Eukaryota</taxon>
        <taxon>Viridiplantae</taxon>
        <taxon>Streptophyta</taxon>
        <taxon>Embryophyta</taxon>
        <taxon>Tracheophyta</taxon>
        <taxon>Spermatophyta</taxon>
        <taxon>Magnoliopsida</taxon>
        <taxon>Liliopsida</taxon>
        <taxon>Acoraceae</taxon>
        <taxon>Acorus</taxon>
    </lineage>
</organism>
<dbReference type="EMBL" id="JAUJYO010000012">
    <property type="protein sequence ID" value="KAK1303075.1"/>
    <property type="molecule type" value="Genomic_DNA"/>
</dbReference>